<dbReference type="GO" id="GO:0015937">
    <property type="term" value="P:coenzyme A biosynthetic process"/>
    <property type="evidence" value="ECO:0007669"/>
    <property type="project" value="UniProtKB-UniRule"/>
</dbReference>
<evidence type="ECO:0000256" key="5">
    <source>
        <dbReference type="ARBA" id="ARBA00011738"/>
    </source>
</evidence>
<dbReference type="GO" id="GO:0046872">
    <property type="term" value="F:metal ion binding"/>
    <property type="evidence" value="ECO:0007669"/>
    <property type="project" value="UniProtKB-KW"/>
</dbReference>
<dbReference type="HAMAP" id="MF_01274">
    <property type="entry name" value="Pantothen_kinase_3"/>
    <property type="match status" value="1"/>
</dbReference>
<comment type="catalytic activity">
    <reaction evidence="1 16">
        <text>(R)-pantothenate + ATP = (R)-4'-phosphopantothenate + ADP + H(+)</text>
        <dbReference type="Rhea" id="RHEA:16373"/>
        <dbReference type="ChEBI" id="CHEBI:10986"/>
        <dbReference type="ChEBI" id="CHEBI:15378"/>
        <dbReference type="ChEBI" id="CHEBI:29032"/>
        <dbReference type="ChEBI" id="CHEBI:30616"/>
        <dbReference type="ChEBI" id="CHEBI:456216"/>
        <dbReference type="EC" id="2.7.1.33"/>
    </reaction>
</comment>
<evidence type="ECO:0000256" key="9">
    <source>
        <dbReference type="ARBA" id="ARBA00022741"/>
    </source>
</evidence>
<accession>A0A9J6PG73</accession>
<dbReference type="Gene3D" id="3.30.420.40">
    <property type="match status" value="2"/>
</dbReference>
<evidence type="ECO:0000256" key="13">
    <source>
        <dbReference type="ARBA" id="ARBA00022993"/>
    </source>
</evidence>
<comment type="subunit">
    <text evidence="5 16">Homodimer.</text>
</comment>
<evidence type="ECO:0000256" key="2">
    <source>
        <dbReference type="ARBA" id="ARBA00001958"/>
    </source>
</evidence>
<evidence type="ECO:0000256" key="7">
    <source>
        <dbReference type="ARBA" id="ARBA00022490"/>
    </source>
</evidence>
<dbReference type="GO" id="GO:0005737">
    <property type="term" value="C:cytoplasm"/>
    <property type="evidence" value="ECO:0007669"/>
    <property type="project" value="UniProtKB-SubCell"/>
</dbReference>
<dbReference type="NCBIfam" id="NF009855">
    <property type="entry name" value="PRK13321.1"/>
    <property type="match status" value="1"/>
</dbReference>
<name>A0A9J6PG73_9PROT</name>
<feature type="binding site" evidence="16">
    <location>
        <position position="186"/>
    </location>
    <ligand>
        <name>substrate</name>
    </ligand>
</feature>
<dbReference type="PANTHER" id="PTHR34265">
    <property type="entry name" value="TYPE III PANTOTHENATE KINASE"/>
    <property type="match status" value="1"/>
</dbReference>
<reference evidence="17" key="1">
    <citation type="submission" date="2022-06" db="EMBL/GenBank/DDBJ databases">
        <title>Isolation and Genomics of Futiania mangrovii gen. nov., sp. nov., a Rare and Metabolically-versatile member in the Class Alphaproteobacteria.</title>
        <authorList>
            <person name="Liu L."/>
            <person name="Huang W.-C."/>
            <person name="Pan J."/>
            <person name="Li J."/>
            <person name="Huang Y."/>
            <person name="Du H."/>
            <person name="Liu Y."/>
            <person name="Li M."/>
        </authorList>
    </citation>
    <scope>NUCLEOTIDE SEQUENCE</scope>
    <source>
        <strain evidence="17">FT118</strain>
    </source>
</reference>
<dbReference type="EMBL" id="JAMZFT010000001">
    <property type="protein sequence ID" value="MCP1335607.1"/>
    <property type="molecule type" value="Genomic_DNA"/>
</dbReference>
<dbReference type="NCBIfam" id="TIGR00671">
    <property type="entry name" value="baf"/>
    <property type="match status" value="1"/>
</dbReference>
<dbReference type="PANTHER" id="PTHR34265:SF1">
    <property type="entry name" value="TYPE III PANTOTHENATE KINASE"/>
    <property type="match status" value="1"/>
</dbReference>
<dbReference type="AlphaFoldDB" id="A0A9J6PG73"/>
<evidence type="ECO:0000256" key="10">
    <source>
        <dbReference type="ARBA" id="ARBA00022777"/>
    </source>
</evidence>
<comment type="caution">
    <text evidence="16">Lacks conserved residue(s) required for the propagation of feature annotation.</text>
</comment>
<dbReference type="CDD" id="cd24015">
    <property type="entry name" value="ASKHA_NBD_PanK-III"/>
    <property type="match status" value="1"/>
</dbReference>
<dbReference type="SUPFAM" id="SSF53067">
    <property type="entry name" value="Actin-like ATPase domain"/>
    <property type="match status" value="2"/>
</dbReference>
<gene>
    <name evidence="16" type="primary">coaX</name>
    <name evidence="17" type="ORF">NJQ99_04225</name>
</gene>
<evidence type="ECO:0000256" key="8">
    <source>
        <dbReference type="ARBA" id="ARBA00022679"/>
    </source>
</evidence>
<dbReference type="Pfam" id="PF03309">
    <property type="entry name" value="Pan_kinase"/>
    <property type="match status" value="1"/>
</dbReference>
<keyword evidence="16" id="KW-0479">Metal-binding</keyword>
<organism evidence="17 18">
    <name type="scientific">Futiania mangrovi</name>
    <dbReference type="NCBI Taxonomy" id="2959716"/>
    <lineage>
        <taxon>Bacteria</taxon>
        <taxon>Pseudomonadati</taxon>
        <taxon>Pseudomonadota</taxon>
        <taxon>Alphaproteobacteria</taxon>
        <taxon>Futianiales</taxon>
        <taxon>Futianiaceae</taxon>
        <taxon>Futiania</taxon>
    </lineage>
</organism>
<evidence type="ECO:0000256" key="15">
    <source>
        <dbReference type="ARBA" id="ARBA00040883"/>
    </source>
</evidence>
<feature type="binding site" evidence="16">
    <location>
        <position position="131"/>
    </location>
    <ligand>
        <name>K(+)</name>
        <dbReference type="ChEBI" id="CHEBI:29103"/>
    </ligand>
</feature>
<dbReference type="InterPro" id="IPR043129">
    <property type="entry name" value="ATPase_NBD"/>
</dbReference>
<evidence type="ECO:0000256" key="16">
    <source>
        <dbReference type="HAMAP-Rule" id="MF_01274"/>
    </source>
</evidence>
<protein>
    <recommendedName>
        <fullName evidence="15 16">Type III pantothenate kinase</fullName>
        <ecNumber evidence="6 16">2.7.1.33</ecNumber>
    </recommendedName>
    <alternativeName>
        <fullName evidence="16">PanK-III</fullName>
    </alternativeName>
    <alternativeName>
        <fullName evidence="16">Pantothenic acid kinase</fullName>
    </alternativeName>
</protein>
<comment type="similarity">
    <text evidence="14 16">Belongs to the type III pantothenate kinase family.</text>
</comment>
<dbReference type="RefSeq" id="WP_269331546.1">
    <property type="nucleotide sequence ID" value="NZ_JAMZFT010000001.1"/>
</dbReference>
<dbReference type="InterPro" id="IPR004619">
    <property type="entry name" value="Type_III_PanK"/>
</dbReference>
<comment type="subcellular location">
    <subcellularLocation>
        <location evidence="3 16">Cytoplasm</location>
    </subcellularLocation>
</comment>
<feature type="binding site" evidence="16">
    <location>
        <begin position="6"/>
        <end position="13"/>
    </location>
    <ligand>
        <name>ATP</name>
        <dbReference type="ChEBI" id="CHEBI:30616"/>
    </ligand>
</feature>
<keyword evidence="8 16" id="KW-0808">Transferase</keyword>
<comment type="function">
    <text evidence="16">Catalyzes the phosphorylation of pantothenate (Pan), the first step in CoA biosynthesis.</text>
</comment>
<feature type="binding site" evidence="16">
    <location>
        <position position="134"/>
    </location>
    <ligand>
        <name>ATP</name>
        <dbReference type="ChEBI" id="CHEBI:30616"/>
    </ligand>
</feature>
<evidence type="ECO:0000256" key="3">
    <source>
        <dbReference type="ARBA" id="ARBA00004496"/>
    </source>
</evidence>
<evidence type="ECO:0000256" key="11">
    <source>
        <dbReference type="ARBA" id="ARBA00022840"/>
    </source>
</evidence>
<comment type="caution">
    <text evidence="17">The sequence shown here is derived from an EMBL/GenBank/DDBJ whole genome shotgun (WGS) entry which is preliminary data.</text>
</comment>
<evidence type="ECO:0000313" key="18">
    <source>
        <dbReference type="Proteomes" id="UP001055804"/>
    </source>
</evidence>
<dbReference type="GO" id="GO:0005524">
    <property type="term" value="F:ATP binding"/>
    <property type="evidence" value="ECO:0007669"/>
    <property type="project" value="UniProtKB-UniRule"/>
</dbReference>
<keyword evidence="7 16" id="KW-0963">Cytoplasm</keyword>
<keyword evidence="10 16" id="KW-0418">Kinase</keyword>
<proteinExistence type="inferred from homology"/>
<evidence type="ECO:0000256" key="12">
    <source>
        <dbReference type="ARBA" id="ARBA00022958"/>
    </source>
</evidence>
<sequence>MLLAIDAGNTNTLFAIHDGTAWRAQWRTSTSTIRTADEYIIWLTQLMALKGLKPADINRCVISTVVPQSLFHLRNLSRRYFGIDPLVVGDDQDVDLGIGVNIDNPKEAGADRLVNAIGGHVAYPGALLIIDSGTATTFDVISSAGDFEGGVIAPGINLSLIALHNAAAKLPRIEIRRPAHAIGRNTVEAMQSGVFWGYIALIEGMCARIQLEYPEKLTVVATGGVASLFEGATNAIHHFDHDLTIRGLLEIHARNAHVADDRRKRFKAD</sequence>
<comment type="cofactor">
    <cofactor evidence="2">
        <name>K(+)</name>
        <dbReference type="ChEBI" id="CHEBI:29103"/>
    </cofactor>
</comment>
<evidence type="ECO:0000256" key="14">
    <source>
        <dbReference type="ARBA" id="ARBA00038036"/>
    </source>
</evidence>
<dbReference type="GO" id="GO:0004594">
    <property type="term" value="F:pantothenate kinase activity"/>
    <property type="evidence" value="ECO:0007669"/>
    <property type="project" value="UniProtKB-UniRule"/>
</dbReference>
<keyword evidence="11 16" id="KW-0067">ATP-binding</keyword>
<evidence type="ECO:0000256" key="4">
    <source>
        <dbReference type="ARBA" id="ARBA00005225"/>
    </source>
</evidence>
<dbReference type="NCBIfam" id="NF009848">
    <property type="entry name" value="PRK13318.1-6"/>
    <property type="match status" value="1"/>
</dbReference>
<evidence type="ECO:0000313" key="17">
    <source>
        <dbReference type="EMBL" id="MCP1335607.1"/>
    </source>
</evidence>
<keyword evidence="9 16" id="KW-0547">Nucleotide-binding</keyword>
<feature type="binding site" evidence="16">
    <location>
        <begin position="109"/>
        <end position="112"/>
    </location>
    <ligand>
        <name>substrate</name>
    </ligand>
</feature>
<keyword evidence="18" id="KW-1185">Reference proteome</keyword>
<evidence type="ECO:0000256" key="6">
    <source>
        <dbReference type="ARBA" id="ARBA00012102"/>
    </source>
</evidence>
<dbReference type="EC" id="2.7.1.33" evidence="6 16"/>
<dbReference type="NCBIfam" id="NF009844">
    <property type="entry name" value="PRK13318.1-2"/>
    <property type="match status" value="1"/>
</dbReference>
<feature type="active site" description="Proton acceptor" evidence="16">
    <location>
        <position position="111"/>
    </location>
</feature>
<comment type="pathway">
    <text evidence="4 16">Cofactor biosynthesis; coenzyme A biosynthesis; CoA from (R)-pantothenate: step 1/5.</text>
</comment>
<keyword evidence="13 16" id="KW-0173">Coenzyme A biosynthesis</keyword>
<evidence type="ECO:0000256" key="1">
    <source>
        <dbReference type="ARBA" id="ARBA00001206"/>
    </source>
</evidence>
<keyword evidence="12 16" id="KW-0630">Potassium</keyword>
<comment type="cofactor">
    <cofactor evidence="16">
        <name>NH4(+)</name>
        <dbReference type="ChEBI" id="CHEBI:28938"/>
    </cofactor>
    <cofactor evidence="16">
        <name>K(+)</name>
        <dbReference type="ChEBI" id="CHEBI:29103"/>
    </cofactor>
    <text evidence="16">A monovalent cation. Ammonium or potassium.</text>
</comment>
<dbReference type="Proteomes" id="UP001055804">
    <property type="component" value="Unassembled WGS sequence"/>
</dbReference>